<dbReference type="EMBL" id="JAACAK010000064">
    <property type="protein sequence ID" value="NIR75151.1"/>
    <property type="molecule type" value="Genomic_DNA"/>
</dbReference>
<dbReference type="InterPro" id="IPR025943">
    <property type="entry name" value="Sigma_54_int_dom_ATP-bd_2"/>
</dbReference>
<dbReference type="Gene3D" id="1.10.10.60">
    <property type="entry name" value="Homeodomain-like"/>
    <property type="match status" value="1"/>
</dbReference>
<dbReference type="SUPFAM" id="SSF46689">
    <property type="entry name" value="Homeodomain-like"/>
    <property type="match status" value="1"/>
</dbReference>
<sequence>MPTGTLSGQPRGSRPTSVAHDKGDAKTDLSSLDPELRSSLRILIVDDDHTLRESCSSILEMEGYDVTVSGRGGEAQDLLKRRRFDIALIDLYMTEVEGMDLLRTGLKTNPDMVAVMITGKPTVDSSVEALRAGAWDYLPKPFSATQLQVLIGRAAHAALGTRRTDKFQVDLNHEHGHSETITVLGMSPAFRKVIDVAHKVAATDASVLITGESGTGKELIAQYIHHHSRRASKPLVPLNCAALPETLLESEMFGHVKGSFTGAVRDKPGLLEVANGGTMFLDEITEMSQAIQAKLLRVIQDGAVRRIGSTKVDAVVNVRFMAATNRDPEQAVEAGDLRQDLYYRLRVVPIRVSALRERPEDIPILAKHFLVHYWKKHRERGAPLPSLKPTTIRALQSRPWPGNVRELQNAIEHAVVFLEPGADIEPDDIPSVDGYKQVQASVPYAFDVLDEPYHDARDRILAEFERRYLQWVVNRADGNMSKAARIAAIDRTTIYRLMEKHGVQRSTLLGGE</sequence>
<dbReference type="InterPro" id="IPR002197">
    <property type="entry name" value="HTH_Fis"/>
</dbReference>
<keyword evidence="6" id="KW-0597">Phosphoprotein</keyword>
<evidence type="ECO:0000259" key="8">
    <source>
        <dbReference type="PROSITE" id="PS50045"/>
    </source>
</evidence>
<evidence type="ECO:0000256" key="2">
    <source>
        <dbReference type="ARBA" id="ARBA00022840"/>
    </source>
</evidence>
<keyword evidence="1" id="KW-0547">Nucleotide-binding</keyword>
<comment type="caution">
    <text evidence="10">The sequence shown here is derived from an EMBL/GenBank/DDBJ whole genome shotgun (WGS) entry which is preliminary data.</text>
</comment>
<dbReference type="Pfam" id="PF00072">
    <property type="entry name" value="Response_reg"/>
    <property type="match status" value="1"/>
</dbReference>
<dbReference type="InterPro" id="IPR002078">
    <property type="entry name" value="Sigma_54_int"/>
</dbReference>
<feature type="domain" description="Sigma-54 factor interaction" evidence="8">
    <location>
        <begin position="183"/>
        <end position="416"/>
    </location>
</feature>
<dbReference type="Gene3D" id="3.40.50.300">
    <property type="entry name" value="P-loop containing nucleotide triphosphate hydrolases"/>
    <property type="match status" value="1"/>
</dbReference>
<evidence type="ECO:0000256" key="1">
    <source>
        <dbReference type="ARBA" id="ARBA00022741"/>
    </source>
</evidence>
<dbReference type="InterPro" id="IPR011006">
    <property type="entry name" value="CheY-like_superfamily"/>
</dbReference>
<dbReference type="InterPro" id="IPR025662">
    <property type="entry name" value="Sigma_54_int_dom_ATP-bd_1"/>
</dbReference>
<dbReference type="InterPro" id="IPR058031">
    <property type="entry name" value="AAA_lid_NorR"/>
</dbReference>
<accession>A0AAE5C960</accession>
<feature type="modified residue" description="4-aspartylphosphate" evidence="6">
    <location>
        <position position="90"/>
    </location>
</feature>
<dbReference type="PROSITE" id="PS50110">
    <property type="entry name" value="RESPONSE_REGULATORY"/>
    <property type="match status" value="1"/>
</dbReference>
<dbReference type="PANTHER" id="PTHR32071:SF117">
    <property type="entry name" value="PTS-DEPENDENT DIHYDROXYACETONE KINASE OPERON REGULATORY PROTEIN-RELATED"/>
    <property type="match status" value="1"/>
</dbReference>
<dbReference type="PROSITE" id="PS00675">
    <property type="entry name" value="SIGMA54_INTERACT_1"/>
    <property type="match status" value="1"/>
</dbReference>
<evidence type="ECO:0000256" key="5">
    <source>
        <dbReference type="ARBA" id="ARBA00023163"/>
    </source>
</evidence>
<feature type="domain" description="Response regulatory" evidence="9">
    <location>
        <begin position="41"/>
        <end position="155"/>
    </location>
</feature>
<organism evidence="10 11">
    <name type="scientific">Candidatus Kutchimonas denitrificans</name>
    <dbReference type="NCBI Taxonomy" id="3056748"/>
    <lineage>
        <taxon>Bacteria</taxon>
        <taxon>Pseudomonadati</taxon>
        <taxon>Gemmatimonadota</taxon>
        <taxon>Gemmatimonadia</taxon>
        <taxon>Candidatus Palauibacterales</taxon>
        <taxon>Candidatus Palauibacteraceae</taxon>
        <taxon>Candidatus Kutchimonas</taxon>
    </lineage>
</organism>
<evidence type="ECO:0000256" key="6">
    <source>
        <dbReference type="PROSITE-ProRule" id="PRU00169"/>
    </source>
</evidence>
<evidence type="ECO:0000313" key="10">
    <source>
        <dbReference type="EMBL" id="NIR75151.1"/>
    </source>
</evidence>
<protein>
    <submittedName>
        <fullName evidence="10">Sigma-54-dependent Fis family transcriptional regulator</fullName>
    </submittedName>
</protein>
<proteinExistence type="predicted"/>
<dbReference type="InterPro" id="IPR025944">
    <property type="entry name" value="Sigma_54_int_dom_CS"/>
</dbReference>
<name>A0AAE5C960_9BACT</name>
<feature type="compositionally biased region" description="Polar residues" evidence="7">
    <location>
        <begin position="1"/>
        <end position="16"/>
    </location>
</feature>
<dbReference type="SMART" id="SM00448">
    <property type="entry name" value="REC"/>
    <property type="match status" value="1"/>
</dbReference>
<dbReference type="Pfam" id="PF00158">
    <property type="entry name" value="Sigma54_activat"/>
    <property type="match status" value="1"/>
</dbReference>
<dbReference type="Gene3D" id="3.40.50.2300">
    <property type="match status" value="1"/>
</dbReference>
<evidence type="ECO:0000256" key="7">
    <source>
        <dbReference type="SAM" id="MobiDB-lite"/>
    </source>
</evidence>
<dbReference type="GO" id="GO:0005524">
    <property type="term" value="F:ATP binding"/>
    <property type="evidence" value="ECO:0007669"/>
    <property type="project" value="UniProtKB-KW"/>
</dbReference>
<dbReference type="SUPFAM" id="SSF52540">
    <property type="entry name" value="P-loop containing nucleoside triphosphate hydrolases"/>
    <property type="match status" value="1"/>
</dbReference>
<dbReference type="Gene3D" id="1.10.8.60">
    <property type="match status" value="1"/>
</dbReference>
<gene>
    <name evidence="10" type="ORF">GWO12_08580</name>
</gene>
<evidence type="ECO:0000259" key="9">
    <source>
        <dbReference type="PROSITE" id="PS50110"/>
    </source>
</evidence>
<evidence type="ECO:0000256" key="4">
    <source>
        <dbReference type="ARBA" id="ARBA00023125"/>
    </source>
</evidence>
<dbReference type="GO" id="GO:0000160">
    <property type="term" value="P:phosphorelay signal transduction system"/>
    <property type="evidence" value="ECO:0007669"/>
    <property type="project" value="InterPro"/>
</dbReference>
<evidence type="ECO:0000313" key="11">
    <source>
        <dbReference type="Proteomes" id="UP000702544"/>
    </source>
</evidence>
<keyword evidence="5" id="KW-0804">Transcription</keyword>
<keyword evidence="2" id="KW-0067">ATP-binding</keyword>
<dbReference type="CDD" id="cd00009">
    <property type="entry name" value="AAA"/>
    <property type="match status" value="1"/>
</dbReference>
<keyword evidence="4" id="KW-0238">DNA-binding</keyword>
<keyword evidence="3" id="KW-0805">Transcription regulation</keyword>
<dbReference type="GO" id="GO:0043565">
    <property type="term" value="F:sequence-specific DNA binding"/>
    <property type="evidence" value="ECO:0007669"/>
    <property type="project" value="InterPro"/>
</dbReference>
<dbReference type="InterPro" id="IPR009057">
    <property type="entry name" value="Homeodomain-like_sf"/>
</dbReference>
<dbReference type="Proteomes" id="UP000702544">
    <property type="component" value="Unassembled WGS sequence"/>
</dbReference>
<dbReference type="PROSITE" id="PS50045">
    <property type="entry name" value="SIGMA54_INTERACT_4"/>
    <property type="match status" value="1"/>
</dbReference>
<reference evidence="10 11" key="1">
    <citation type="submission" date="2020-01" db="EMBL/GenBank/DDBJ databases">
        <title>Genomes assembled from Gulf of Kutch pelagic sediment metagenomes.</title>
        <authorList>
            <person name="Chandrashekar M."/>
            <person name="Mahajan M.S."/>
            <person name="Dave K.J."/>
            <person name="Vatsa P."/>
            <person name="Nathani N.M."/>
        </authorList>
    </citation>
    <scope>NUCLEOTIDE SEQUENCE [LARGE SCALE GENOMIC DNA]</scope>
    <source>
        <strain evidence="10">KS3-K002</strain>
    </source>
</reference>
<dbReference type="Pfam" id="PF25601">
    <property type="entry name" value="AAA_lid_14"/>
    <property type="match status" value="1"/>
</dbReference>
<dbReference type="AlphaFoldDB" id="A0AAE5C960"/>
<dbReference type="SUPFAM" id="SSF52172">
    <property type="entry name" value="CheY-like"/>
    <property type="match status" value="1"/>
</dbReference>
<dbReference type="InterPro" id="IPR001789">
    <property type="entry name" value="Sig_transdc_resp-reg_receiver"/>
</dbReference>
<dbReference type="SMART" id="SM00382">
    <property type="entry name" value="AAA"/>
    <property type="match status" value="1"/>
</dbReference>
<evidence type="ECO:0000256" key="3">
    <source>
        <dbReference type="ARBA" id="ARBA00023015"/>
    </source>
</evidence>
<dbReference type="PANTHER" id="PTHR32071">
    <property type="entry name" value="TRANSCRIPTIONAL REGULATORY PROTEIN"/>
    <property type="match status" value="1"/>
</dbReference>
<dbReference type="GO" id="GO:0006355">
    <property type="term" value="P:regulation of DNA-templated transcription"/>
    <property type="evidence" value="ECO:0007669"/>
    <property type="project" value="InterPro"/>
</dbReference>
<feature type="region of interest" description="Disordered" evidence="7">
    <location>
        <begin position="1"/>
        <end position="31"/>
    </location>
</feature>
<dbReference type="InterPro" id="IPR027417">
    <property type="entry name" value="P-loop_NTPase"/>
</dbReference>
<dbReference type="PROSITE" id="PS00688">
    <property type="entry name" value="SIGMA54_INTERACT_3"/>
    <property type="match status" value="1"/>
</dbReference>
<dbReference type="PROSITE" id="PS00676">
    <property type="entry name" value="SIGMA54_INTERACT_2"/>
    <property type="match status" value="1"/>
</dbReference>
<dbReference type="InterPro" id="IPR003593">
    <property type="entry name" value="AAA+_ATPase"/>
</dbReference>
<dbReference type="Pfam" id="PF02954">
    <property type="entry name" value="HTH_8"/>
    <property type="match status" value="1"/>
</dbReference>
<dbReference type="FunFam" id="3.40.50.300:FF:000006">
    <property type="entry name" value="DNA-binding transcriptional regulator NtrC"/>
    <property type="match status" value="1"/>
</dbReference>